<evidence type="ECO:0000313" key="3">
    <source>
        <dbReference type="Proteomes" id="UP000199024"/>
    </source>
</evidence>
<dbReference type="Proteomes" id="UP000199024">
    <property type="component" value="Unassembled WGS sequence"/>
</dbReference>
<dbReference type="InterPro" id="IPR011083">
    <property type="entry name" value="Phage_tail_collar_dom"/>
</dbReference>
<dbReference type="RefSeq" id="WP_089837728.1">
    <property type="nucleotide sequence ID" value="NZ_FOZL01000001.1"/>
</dbReference>
<dbReference type="AlphaFoldDB" id="A0A1I6LV33"/>
<dbReference type="STRING" id="474950.SAMN05421771_1320"/>
<dbReference type="InterPro" id="IPR037053">
    <property type="entry name" value="Phage_tail_collar_dom_sf"/>
</dbReference>
<sequence length="178" mass="18441">MAEPFIGEIRQVGFNFSAVGWLPCNGQLLPISENEALYTLLGTTYGGDGVQTFGLPNLQGRIPVHQGQLTGGSNYVMGQMAGVEAVTINTNQLANHTHAIQASNALGTVNVPTTKSTWAQVTADGSTGNPSYAASPGNAILSPTTVSTAGASMPLSILQPYVVVNFMIATVGIYPTQS</sequence>
<dbReference type="Gene3D" id="3.90.1340.10">
    <property type="entry name" value="Phage tail collar domain"/>
    <property type="match status" value="1"/>
</dbReference>
<organism evidence="2 3">
    <name type="scientific">Granulicella pectinivorans</name>
    <dbReference type="NCBI Taxonomy" id="474950"/>
    <lineage>
        <taxon>Bacteria</taxon>
        <taxon>Pseudomonadati</taxon>
        <taxon>Acidobacteriota</taxon>
        <taxon>Terriglobia</taxon>
        <taxon>Terriglobales</taxon>
        <taxon>Acidobacteriaceae</taxon>
        <taxon>Granulicella</taxon>
    </lineage>
</organism>
<keyword evidence="3" id="KW-1185">Reference proteome</keyword>
<dbReference type="Pfam" id="PF07484">
    <property type="entry name" value="Collar"/>
    <property type="match status" value="1"/>
</dbReference>
<gene>
    <name evidence="2" type="ORF">SAMN05421771_1320</name>
</gene>
<accession>A0A1I6LV33</accession>
<dbReference type="EMBL" id="FOZL01000001">
    <property type="protein sequence ID" value="SFS07313.1"/>
    <property type="molecule type" value="Genomic_DNA"/>
</dbReference>
<protein>
    <submittedName>
        <fullName evidence="2">Microcystin-dependent protein</fullName>
    </submittedName>
</protein>
<feature type="domain" description="Phage tail collar" evidence="1">
    <location>
        <begin position="7"/>
        <end position="63"/>
    </location>
</feature>
<evidence type="ECO:0000313" key="2">
    <source>
        <dbReference type="EMBL" id="SFS07313.1"/>
    </source>
</evidence>
<dbReference type="OrthoDB" id="9810174at2"/>
<dbReference type="SUPFAM" id="SSF88874">
    <property type="entry name" value="Receptor-binding domain of short tail fibre protein gp12"/>
    <property type="match status" value="1"/>
</dbReference>
<proteinExistence type="predicted"/>
<reference evidence="2 3" key="1">
    <citation type="submission" date="2016-10" db="EMBL/GenBank/DDBJ databases">
        <authorList>
            <person name="de Groot N.N."/>
        </authorList>
    </citation>
    <scope>NUCLEOTIDE SEQUENCE [LARGE SCALE GENOMIC DNA]</scope>
    <source>
        <strain evidence="2 3">DSM 21001</strain>
    </source>
</reference>
<name>A0A1I6LV33_9BACT</name>
<evidence type="ECO:0000259" key="1">
    <source>
        <dbReference type="Pfam" id="PF07484"/>
    </source>
</evidence>